<dbReference type="EMBL" id="BARS01028303">
    <property type="protein sequence ID" value="GAG06856.1"/>
    <property type="molecule type" value="Genomic_DNA"/>
</dbReference>
<dbReference type="SUPFAM" id="SSF51126">
    <property type="entry name" value="Pectin lyase-like"/>
    <property type="match status" value="1"/>
</dbReference>
<name>X0W287_9ZZZZ</name>
<dbReference type="InterPro" id="IPR012334">
    <property type="entry name" value="Pectin_lyas_fold"/>
</dbReference>
<comment type="caution">
    <text evidence="1">The sequence shown here is derived from an EMBL/GenBank/DDBJ whole genome shotgun (WGS) entry which is preliminary data.</text>
</comment>
<protein>
    <recommendedName>
        <fullName evidence="2">Right handed beta helix domain-containing protein</fullName>
    </recommendedName>
</protein>
<evidence type="ECO:0008006" key="2">
    <source>
        <dbReference type="Google" id="ProtNLM"/>
    </source>
</evidence>
<organism evidence="1">
    <name type="scientific">marine sediment metagenome</name>
    <dbReference type="NCBI Taxonomy" id="412755"/>
    <lineage>
        <taxon>unclassified sequences</taxon>
        <taxon>metagenomes</taxon>
        <taxon>ecological metagenomes</taxon>
    </lineage>
</organism>
<dbReference type="InterPro" id="IPR011050">
    <property type="entry name" value="Pectin_lyase_fold/virulence"/>
</dbReference>
<dbReference type="Gene3D" id="2.160.20.10">
    <property type="entry name" value="Single-stranded right-handed beta-helix, Pectin lyase-like"/>
    <property type="match status" value="1"/>
</dbReference>
<dbReference type="AlphaFoldDB" id="X0W287"/>
<evidence type="ECO:0000313" key="1">
    <source>
        <dbReference type="EMBL" id="GAG06856.1"/>
    </source>
</evidence>
<reference evidence="1" key="1">
    <citation type="journal article" date="2014" name="Front. Microbiol.">
        <title>High frequency of phylogenetically diverse reductive dehalogenase-homologous genes in deep subseafloor sedimentary metagenomes.</title>
        <authorList>
            <person name="Kawai M."/>
            <person name="Futagami T."/>
            <person name="Toyoda A."/>
            <person name="Takaki Y."/>
            <person name="Nishi S."/>
            <person name="Hori S."/>
            <person name="Arai W."/>
            <person name="Tsubouchi T."/>
            <person name="Morono Y."/>
            <person name="Uchiyama I."/>
            <person name="Ito T."/>
            <person name="Fujiyama A."/>
            <person name="Inagaki F."/>
            <person name="Takami H."/>
        </authorList>
    </citation>
    <scope>NUCLEOTIDE SEQUENCE</scope>
    <source>
        <strain evidence="1">Expedition CK06-06</strain>
    </source>
</reference>
<sequence length="264" mass="27592">NEDSLAYSIVQNIDLDGDGVDAFRLEGNQLLVNDADDLNADSTSPLAIAVEASDGLLSTSASVTVSVTSTEGVIFRIAAGDSDALDEALRNAQGGDIIELAAGSTYLGDFKLSKKEGDGVIVIRTSAYASLPEGRVSPEDAPLMAKLADRLGDSAIYTEEGASNYRIEGLEIVSLAETIGKLVNIGGGARTAEAFSNNITLDRCYVHGSPTQNIQRAILANGSNITVSNSYISEIHKEGIESQGFLAVLGTGPYTIENNFIEAA</sequence>
<proteinExistence type="predicted"/>
<feature type="non-terminal residue" evidence="1">
    <location>
        <position position="1"/>
    </location>
</feature>
<gene>
    <name evidence="1" type="ORF">S01H1_44372</name>
</gene>
<accession>X0W287</accession>
<feature type="non-terminal residue" evidence="1">
    <location>
        <position position="264"/>
    </location>
</feature>